<dbReference type="GO" id="GO:0008499">
    <property type="term" value="F:N-acetyl-beta-D-glucosaminide beta-(1,3)-galactosyltransferase activity"/>
    <property type="evidence" value="ECO:0007669"/>
    <property type="project" value="TreeGrafter"/>
</dbReference>
<evidence type="ECO:0000256" key="14">
    <source>
        <dbReference type="RuleBase" id="RU363063"/>
    </source>
</evidence>
<keyword evidence="6 14" id="KW-0812">Transmembrane</keyword>
<gene>
    <name evidence="15" type="ORF">GDO81_007027</name>
</gene>
<keyword evidence="12" id="KW-0325">Glycoprotein</keyword>
<evidence type="ECO:0000256" key="8">
    <source>
        <dbReference type="ARBA" id="ARBA00022989"/>
    </source>
</evidence>
<comment type="subcellular location">
    <subcellularLocation>
        <location evidence="1 14">Golgi apparatus membrane</location>
        <topology evidence="1 14">Single-pass type II membrane protein</topology>
    </subcellularLocation>
</comment>
<evidence type="ECO:0000256" key="6">
    <source>
        <dbReference type="ARBA" id="ARBA00022692"/>
    </source>
</evidence>
<dbReference type="PANTHER" id="PTHR11214:SF265">
    <property type="entry name" value="BETA-1,3-GALACTOSYLTRANSFERASE 5"/>
    <property type="match status" value="1"/>
</dbReference>
<evidence type="ECO:0000256" key="10">
    <source>
        <dbReference type="ARBA" id="ARBA00023098"/>
    </source>
</evidence>
<keyword evidence="10" id="KW-0443">Lipid metabolism</keyword>
<evidence type="ECO:0000256" key="2">
    <source>
        <dbReference type="ARBA" id="ARBA00004922"/>
    </source>
</evidence>
<comment type="similarity">
    <text evidence="3 14">Belongs to the glycosyltransferase 31 family.</text>
</comment>
<evidence type="ECO:0000256" key="4">
    <source>
        <dbReference type="ARBA" id="ARBA00022676"/>
    </source>
</evidence>
<dbReference type="AlphaFoldDB" id="A0AAV7D0V6"/>
<name>A0AAV7D0V6_ENGPU</name>
<keyword evidence="7 14" id="KW-0735">Signal-anchor</keyword>
<dbReference type="GO" id="GO:0005783">
    <property type="term" value="C:endoplasmic reticulum"/>
    <property type="evidence" value="ECO:0007669"/>
    <property type="project" value="TreeGrafter"/>
</dbReference>
<comment type="catalytic activity">
    <reaction evidence="13">
        <text>a globoside Gb4Cer (d18:1(4E)) + UDP-alpha-D-galactose = a globoside GalGb4Cer (d18:1(4E)) + UDP + H(+)</text>
        <dbReference type="Rhea" id="RHEA:41996"/>
        <dbReference type="ChEBI" id="CHEBI:15378"/>
        <dbReference type="ChEBI" id="CHEBI:18259"/>
        <dbReference type="ChEBI" id="CHEBI:58223"/>
        <dbReference type="ChEBI" id="CHEBI:62571"/>
        <dbReference type="ChEBI" id="CHEBI:66914"/>
    </reaction>
    <physiologicalReaction direction="left-to-right" evidence="13">
        <dbReference type="Rhea" id="RHEA:41997"/>
    </physiologicalReaction>
</comment>
<dbReference type="Gene3D" id="3.90.550.50">
    <property type="match status" value="1"/>
</dbReference>
<dbReference type="GO" id="GO:0006629">
    <property type="term" value="P:lipid metabolic process"/>
    <property type="evidence" value="ECO:0007669"/>
    <property type="project" value="UniProtKB-KW"/>
</dbReference>
<evidence type="ECO:0000313" key="15">
    <source>
        <dbReference type="EMBL" id="KAG8591040.1"/>
    </source>
</evidence>
<evidence type="ECO:0000256" key="7">
    <source>
        <dbReference type="ARBA" id="ARBA00022968"/>
    </source>
</evidence>
<evidence type="ECO:0000256" key="9">
    <source>
        <dbReference type="ARBA" id="ARBA00023034"/>
    </source>
</evidence>
<sequence>MTRKKVIFLSLLIIPVIFLFGLFIKVQDPKLWYMCPGCIVRPVHYTYDYSKNDFRILPKVHCAEDPPFLVLLVTNTHDRREAREAIRQTWGKERVIQGHKVVTYFLFGIKTDGNAKDEQDLLRESDLHKDIIQQEFQDTYHNLTIKTLMGLEWITNFCPQATYAMKTDSDMFVNPFYLVELLLKKNQTSNFFTGFLKPNDGPIRYIFSKWYISKDEYPEQKYPPFCSGTGYVFSVDVAKKIYNISSTVPYFKLEDVYVGMCLDRLKIPLQELHSKITFHPDTPQFSVCAYRNLVTSHQIPPQQIVLYWEAMERTEDEKC</sequence>
<keyword evidence="8 14" id="KW-1133">Transmembrane helix</keyword>
<dbReference type="Proteomes" id="UP000824782">
    <property type="component" value="Unassembled WGS sequence"/>
</dbReference>
<dbReference type="PANTHER" id="PTHR11214">
    <property type="entry name" value="BETA-1,3-N-ACETYLGLUCOSAMINYLTRANSFERASE"/>
    <property type="match status" value="1"/>
</dbReference>
<comment type="pathway">
    <text evidence="2">Protein modification; protein glycosylation.</text>
</comment>
<evidence type="ECO:0000256" key="13">
    <source>
        <dbReference type="ARBA" id="ARBA00048834"/>
    </source>
</evidence>
<dbReference type="EC" id="2.4.1.-" evidence="14"/>
<evidence type="ECO:0000256" key="11">
    <source>
        <dbReference type="ARBA" id="ARBA00023136"/>
    </source>
</evidence>
<dbReference type="GO" id="GO:0000139">
    <property type="term" value="C:Golgi membrane"/>
    <property type="evidence" value="ECO:0007669"/>
    <property type="project" value="UniProtKB-SubCell"/>
</dbReference>
<evidence type="ECO:0000256" key="1">
    <source>
        <dbReference type="ARBA" id="ARBA00004323"/>
    </source>
</evidence>
<protein>
    <recommendedName>
        <fullName evidence="14">Hexosyltransferase</fullName>
        <ecNumber evidence="14">2.4.1.-</ecNumber>
    </recommendedName>
</protein>
<keyword evidence="4 14" id="KW-0328">Glycosyltransferase</keyword>
<dbReference type="InterPro" id="IPR002659">
    <property type="entry name" value="Glyco_trans_31"/>
</dbReference>
<dbReference type="EMBL" id="WNYA01000002">
    <property type="protein sequence ID" value="KAG8591040.1"/>
    <property type="molecule type" value="Genomic_DNA"/>
</dbReference>
<feature type="transmembrane region" description="Helical" evidence="14">
    <location>
        <begin position="6"/>
        <end position="24"/>
    </location>
</feature>
<evidence type="ECO:0000256" key="5">
    <source>
        <dbReference type="ARBA" id="ARBA00022679"/>
    </source>
</evidence>
<dbReference type="GO" id="GO:0006493">
    <property type="term" value="P:protein O-linked glycosylation"/>
    <property type="evidence" value="ECO:0007669"/>
    <property type="project" value="TreeGrafter"/>
</dbReference>
<reference evidence="15" key="1">
    <citation type="thesis" date="2020" institute="ProQuest LLC" country="789 East Eisenhower Parkway, Ann Arbor, MI, USA">
        <title>Comparative Genomics and Chromosome Evolution.</title>
        <authorList>
            <person name="Mudd A.B."/>
        </authorList>
    </citation>
    <scope>NUCLEOTIDE SEQUENCE</scope>
    <source>
        <strain evidence="15">237g6f4</strain>
        <tissue evidence="15">Blood</tissue>
    </source>
</reference>
<organism evidence="15 16">
    <name type="scientific">Engystomops pustulosus</name>
    <name type="common">Tungara frog</name>
    <name type="synonym">Physalaemus pustulosus</name>
    <dbReference type="NCBI Taxonomy" id="76066"/>
    <lineage>
        <taxon>Eukaryota</taxon>
        <taxon>Metazoa</taxon>
        <taxon>Chordata</taxon>
        <taxon>Craniata</taxon>
        <taxon>Vertebrata</taxon>
        <taxon>Euteleostomi</taxon>
        <taxon>Amphibia</taxon>
        <taxon>Batrachia</taxon>
        <taxon>Anura</taxon>
        <taxon>Neobatrachia</taxon>
        <taxon>Hyloidea</taxon>
        <taxon>Leptodactylidae</taxon>
        <taxon>Leiuperinae</taxon>
        <taxon>Engystomops</taxon>
    </lineage>
</organism>
<dbReference type="FunFam" id="3.90.550.50:FF:000001">
    <property type="entry name" value="Hexosyltransferase"/>
    <property type="match status" value="1"/>
</dbReference>
<accession>A0AAV7D0V6</accession>
<keyword evidence="9 14" id="KW-0333">Golgi apparatus</keyword>
<keyword evidence="5" id="KW-0808">Transferase</keyword>
<comment type="caution">
    <text evidence="15">The sequence shown here is derived from an EMBL/GenBank/DDBJ whole genome shotgun (WGS) entry which is preliminary data.</text>
</comment>
<keyword evidence="16" id="KW-1185">Reference proteome</keyword>
<evidence type="ECO:0000313" key="16">
    <source>
        <dbReference type="Proteomes" id="UP000824782"/>
    </source>
</evidence>
<evidence type="ECO:0000256" key="12">
    <source>
        <dbReference type="ARBA" id="ARBA00023180"/>
    </source>
</evidence>
<dbReference type="Pfam" id="PF01762">
    <property type="entry name" value="Galactosyl_T"/>
    <property type="match status" value="1"/>
</dbReference>
<evidence type="ECO:0000256" key="3">
    <source>
        <dbReference type="ARBA" id="ARBA00008661"/>
    </source>
</evidence>
<proteinExistence type="inferred from homology"/>
<keyword evidence="11 14" id="KW-0472">Membrane</keyword>